<protein>
    <submittedName>
        <fullName evidence="2">PIN domain nuclease, a component of toxin-antitoxin system (PIN domain)</fullName>
    </submittedName>
</protein>
<feature type="domain" description="PIN" evidence="1">
    <location>
        <begin position="4"/>
        <end position="121"/>
    </location>
</feature>
<dbReference type="PANTHER" id="PTHR36173:SF2">
    <property type="entry name" value="RIBONUCLEASE VAPC16"/>
    <property type="match status" value="1"/>
</dbReference>
<dbReference type="InterPro" id="IPR029060">
    <property type="entry name" value="PIN-like_dom_sf"/>
</dbReference>
<dbReference type="EMBL" id="FNAP01000005">
    <property type="protein sequence ID" value="SDE28499.1"/>
    <property type="molecule type" value="Genomic_DNA"/>
</dbReference>
<sequence>MKRLLDTHILLWAAADSERLPAEARALIDDPAETPVYSVASLWEVVIKQALGRPDFDVDARALRHGLLENGYEEMAIVGAHVLAVADLPPLHKDPFDRLLVAQAMTEGIELLTADPQVAAYPGPIRRV</sequence>
<evidence type="ECO:0000313" key="2">
    <source>
        <dbReference type="EMBL" id="SDE28499.1"/>
    </source>
</evidence>
<keyword evidence="3" id="KW-1185">Reference proteome</keyword>
<dbReference type="SUPFAM" id="SSF88723">
    <property type="entry name" value="PIN domain-like"/>
    <property type="match status" value="1"/>
</dbReference>
<dbReference type="Pfam" id="PF01850">
    <property type="entry name" value="PIN"/>
    <property type="match status" value="1"/>
</dbReference>
<accession>A0A1G7BN55</accession>
<organism evidence="2 3">
    <name type="scientific">Rhodospira trueperi</name>
    <dbReference type="NCBI Taxonomy" id="69960"/>
    <lineage>
        <taxon>Bacteria</taxon>
        <taxon>Pseudomonadati</taxon>
        <taxon>Pseudomonadota</taxon>
        <taxon>Alphaproteobacteria</taxon>
        <taxon>Rhodospirillales</taxon>
        <taxon>Rhodospirillaceae</taxon>
        <taxon>Rhodospira</taxon>
    </lineage>
</organism>
<proteinExistence type="predicted"/>
<evidence type="ECO:0000313" key="3">
    <source>
        <dbReference type="Proteomes" id="UP000199412"/>
    </source>
</evidence>
<gene>
    <name evidence="2" type="ORF">SAMN05421720_105107</name>
</gene>
<dbReference type="Proteomes" id="UP000199412">
    <property type="component" value="Unassembled WGS sequence"/>
</dbReference>
<dbReference type="InterPro" id="IPR052919">
    <property type="entry name" value="TA_system_RNase"/>
</dbReference>
<dbReference type="InterPro" id="IPR041705">
    <property type="entry name" value="PIN_Sll0205"/>
</dbReference>
<reference evidence="2 3" key="1">
    <citation type="submission" date="2016-10" db="EMBL/GenBank/DDBJ databases">
        <authorList>
            <person name="de Groot N.N."/>
        </authorList>
    </citation>
    <scope>NUCLEOTIDE SEQUENCE [LARGE SCALE GENOMIC DNA]</scope>
    <source>
        <strain evidence="2 3">ATCC 700224</strain>
    </source>
</reference>
<evidence type="ECO:0000259" key="1">
    <source>
        <dbReference type="Pfam" id="PF01850"/>
    </source>
</evidence>
<dbReference type="CDD" id="cd09872">
    <property type="entry name" value="PIN_Sll0205-like"/>
    <property type="match status" value="1"/>
</dbReference>
<dbReference type="OrthoDB" id="9798990at2"/>
<dbReference type="RefSeq" id="WP_092785081.1">
    <property type="nucleotide sequence ID" value="NZ_FNAP01000005.1"/>
</dbReference>
<name>A0A1G7BN55_9PROT</name>
<dbReference type="STRING" id="69960.SAMN05421720_105107"/>
<dbReference type="AlphaFoldDB" id="A0A1G7BN55"/>
<dbReference type="InterPro" id="IPR002716">
    <property type="entry name" value="PIN_dom"/>
</dbReference>
<dbReference type="PANTHER" id="PTHR36173">
    <property type="entry name" value="RIBONUCLEASE VAPC16-RELATED"/>
    <property type="match status" value="1"/>
</dbReference>